<dbReference type="PANTHER" id="PTHR38590:SF1">
    <property type="entry name" value="BLL0828 PROTEIN"/>
    <property type="match status" value="1"/>
</dbReference>
<dbReference type="InterPro" id="IPR047216">
    <property type="entry name" value="Endonuclease_DUF559_bact"/>
</dbReference>
<name>A0ABP9W0Y5_9BACT</name>
<organism evidence="2 3">
    <name type="scientific">Novipirellula caenicola</name>
    <dbReference type="NCBI Taxonomy" id="1536901"/>
    <lineage>
        <taxon>Bacteria</taxon>
        <taxon>Pseudomonadati</taxon>
        <taxon>Planctomycetota</taxon>
        <taxon>Planctomycetia</taxon>
        <taxon>Pirellulales</taxon>
        <taxon>Pirellulaceae</taxon>
        <taxon>Novipirellula</taxon>
    </lineage>
</organism>
<sequence>MASGRDRIARARALRNSQTRAEGLLWSLLRSKQLCGLKFRRQHPVDPYLLDIACLSHHLDVELDGEYHDQIAEGDLKRQRYLEALGWKVICFQNEDVLEDAESVLRAIARELGITYLFHKRTRSRSGNRSENSPGLRNPKR</sequence>
<dbReference type="Gene3D" id="3.40.960.10">
    <property type="entry name" value="VSR Endonuclease"/>
    <property type="match status" value="1"/>
</dbReference>
<evidence type="ECO:0000313" key="3">
    <source>
        <dbReference type="Proteomes" id="UP001416858"/>
    </source>
</evidence>
<gene>
    <name evidence="2" type="ORF">Rcae01_05968</name>
</gene>
<dbReference type="InterPro" id="IPR007569">
    <property type="entry name" value="DUF559"/>
</dbReference>
<feature type="domain" description="DUF559" evidence="1">
    <location>
        <begin position="8"/>
        <end position="112"/>
    </location>
</feature>
<evidence type="ECO:0000313" key="2">
    <source>
        <dbReference type="EMBL" id="GAA5510460.1"/>
    </source>
</evidence>
<dbReference type="SUPFAM" id="SSF52980">
    <property type="entry name" value="Restriction endonuclease-like"/>
    <property type="match status" value="1"/>
</dbReference>
<evidence type="ECO:0000259" key="1">
    <source>
        <dbReference type="Pfam" id="PF04480"/>
    </source>
</evidence>
<dbReference type="InterPro" id="IPR011335">
    <property type="entry name" value="Restrct_endonuc-II-like"/>
</dbReference>
<dbReference type="Proteomes" id="UP001416858">
    <property type="component" value="Unassembled WGS sequence"/>
</dbReference>
<dbReference type="EMBL" id="BAABRO010000023">
    <property type="protein sequence ID" value="GAA5510460.1"/>
    <property type="molecule type" value="Genomic_DNA"/>
</dbReference>
<proteinExistence type="predicted"/>
<accession>A0ABP9W0Y5</accession>
<reference evidence="2 3" key="1">
    <citation type="submission" date="2024-02" db="EMBL/GenBank/DDBJ databases">
        <title>Rhodopirellula caenicola NBRC 110016.</title>
        <authorList>
            <person name="Ichikawa N."/>
            <person name="Katano-Makiyama Y."/>
            <person name="Hidaka K."/>
        </authorList>
    </citation>
    <scope>NUCLEOTIDE SEQUENCE [LARGE SCALE GENOMIC DNA]</scope>
    <source>
        <strain evidence="2 3">NBRC 110016</strain>
    </source>
</reference>
<keyword evidence="3" id="KW-1185">Reference proteome</keyword>
<dbReference type="Pfam" id="PF04480">
    <property type="entry name" value="DUF559"/>
    <property type="match status" value="1"/>
</dbReference>
<protein>
    <recommendedName>
        <fullName evidence="1">DUF559 domain-containing protein</fullName>
    </recommendedName>
</protein>
<dbReference type="RefSeq" id="WP_345688390.1">
    <property type="nucleotide sequence ID" value="NZ_BAABRO010000023.1"/>
</dbReference>
<comment type="caution">
    <text evidence="2">The sequence shown here is derived from an EMBL/GenBank/DDBJ whole genome shotgun (WGS) entry which is preliminary data.</text>
</comment>
<dbReference type="CDD" id="cd01038">
    <property type="entry name" value="Endonuclease_DUF559"/>
    <property type="match status" value="1"/>
</dbReference>
<dbReference type="PANTHER" id="PTHR38590">
    <property type="entry name" value="BLL0828 PROTEIN"/>
    <property type="match status" value="1"/>
</dbReference>